<dbReference type="EMBL" id="JBHPBY010000039">
    <property type="protein sequence ID" value="MFC1849459.1"/>
    <property type="molecule type" value="Genomic_DNA"/>
</dbReference>
<gene>
    <name evidence="2" type="ORF">ACFL27_04535</name>
</gene>
<proteinExistence type="predicted"/>
<dbReference type="Gene3D" id="3.50.50.60">
    <property type="entry name" value="FAD/NAD(P)-binding domain"/>
    <property type="match status" value="1"/>
</dbReference>
<dbReference type="InterPro" id="IPR036188">
    <property type="entry name" value="FAD/NAD-bd_sf"/>
</dbReference>
<organism evidence="2 3">
    <name type="scientific">candidate division CSSED10-310 bacterium</name>
    <dbReference type="NCBI Taxonomy" id="2855610"/>
    <lineage>
        <taxon>Bacteria</taxon>
        <taxon>Bacteria division CSSED10-310</taxon>
    </lineage>
</organism>
<protein>
    <submittedName>
        <fullName evidence="2">FAD-dependent oxidoreductase</fullName>
    </submittedName>
</protein>
<dbReference type="SUPFAM" id="SSF51905">
    <property type="entry name" value="FAD/NAD(P)-binding domain"/>
    <property type="match status" value="1"/>
</dbReference>
<feature type="domain" description="Amine oxidase" evidence="1">
    <location>
        <begin position="9"/>
        <end position="250"/>
    </location>
</feature>
<evidence type="ECO:0000259" key="1">
    <source>
        <dbReference type="Pfam" id="PF01593"/>
    </source>
</evidence>
<dbReference type="Proteomes" id="UP001594351">
    <property type="component" value="Unassembled WGS sequence"/>
</dbReference>
<dbReference type="InterPro" id="IPR002937">
    <property type="entry name" value="Amino_oxidase"/>
</dbReference>
<reference evidence="2 3" key="1">
    <citation type="submission" date="2024-09" db="EMBL/GenBank/DDBJ databases">
        <title>Laminarin stimulates single cell rates of sulfate reduction while oxygen inhibits transcriptomic activity in coastal marine sediment.</title>
        <authorList>
            <person name="Lindsay M."/>
            <person name="Orcutt B."/>
            <person name="Emerson D."/>
            <person name="Stepanauskas R."/>
            <person name="D'Angelo T."/>
        </authorList>
    </citation>
    <scope>NUCLEOTIDE SEQUENCE [LARGE SCALE GENOMIC DNA]</scope>
    <source>
        <strain evidence="2">SAG AM-311-K15</strain>
    </source>
</reference>
<dbReference type="Gene3D" id="3.90.660.50">
    <property type="match status" value="1"/>
</dbReference>
<accession>A0ABV6YTC1</accession>
<comment type="caution">
    <text evidence="2">The sequence shown here is derived from an EMBL/GenBank/DDBJ whole genome shotgun (WGS) entry which is preliminary data.</text>
</comment>
<name>A0ABV6YTC1_UNCC1</name>
<keyword evidence="3" id="KW-1185">Reference proteome</keyword>
<evidence type="ECO:0000313" key="2">
    <source>
        <dbReference type="EMBL" id="MFC1849459.1"/>
    </source>
</evidence>
<dbReference type="Pfam" id="PF01593">
    <property type="entry name" value="Amino_oxidase"/>
    <property type="match status" value="1"/>
</dbReference>
<sequence length="259" mass="29187">MCSPIKLRSNRKVSGEELGYLRYGFQTLIDKLKLEVERSGTVILGQKVIKIDHDEQCVHGVQTERNHYRAKSVVSTISPQLVQPLADFPAAYQARLQKNKSQSVVCALFGMKVPLIDTYWLNIRSETLPFAVIIEHTNFHDLPGYDGQKILYVAGYQDGAHHPFYQLSEEEIIERYLQGLEQEFGLKRSNILWHKLAKASAVGPIYTVNFLENVLPHQTGIEGLIIGGMMTSYPERGISASIEQGEHCAALSLAYLEQQ</sequence>
<evidence type="ECO:0000313" key="3">
    <source>
        <dbReference type="Proteomes" id="UP001594351"/>
    </source>
</evidence>